<feature type="non-terminal residue" evidence="1">
    <location>
        <position position="1"/>
    </location>
</feature>
<dbReference type="EMBL" id="UINC01101460">
    <property type="protein sequence ID" value="SVC62290.1"/>
    <property type="molecule type" value="Genomic_DNA"/>
</dbReference>
<proteinExistence type="predicted"/>
<reference evidence="1" key="1">
    <citation type="submission" date="2018-05" db="EMBL/GenBank/DDBJ databases">
        <authorList>
            <person name="Lanie J.A."/>
            <person name="Ng W.-L."/>
            <person name="Kazmierczak K.M."/>
            <person name="Andrzejewski T.M."/>
            <person name="Davidsen T.M."/>
            <person name="Wayne K.J."/>
            <person name="Tettelin H."/>
            <person name="Glass J.I."/>
            <person name="Rusch D."/>
            <person name="Podicherti R."/>
            <person name="Tsui H.-C.T."/>
            <person name="Winkler M.E."/>
        </authorList>
    </citation>
    <scope>NUCLEOTIDE SEQUENCE</scope>
</reference>
<dbReference type="AlphaFoldDB" id="A0A382NNV5"/>
<sequence length="29" mass="3368">PIGKAFWECGNKFFLSRIISPKDAIMERL</sequence>
<gene>
    <name evidence="1" type="ORF">METZ01_LOCUS315144</name>
</gene>
<name>A0A382NNV5_9ZZZZ</name>
<organism evidence="1">
    <name type="scientific">marine metagenome</name>
    <dbReference type="NCBI Taxonomy" id="408172"/>
    <lineage>
        <taxon>unclassified sequences</taxon>
        <taxon>metagenomes</taxon>
        <taxon>ecological metagenomes</taxon>
    </lineage>
</organism>
<accession>A0A382NNV5</accession>
<protein>
    <submittedName>
        <fullName evidence="1">Uncharacterized protein</fullName>
    </submittedName>
</protein>
<evidence type="ECO:0000313" key="1">
    <source>
        <dbReference type="EMBL" id="SVC62290.1"/>
    </source>
</evidence>